<accession>A0A1Y5NMQ5</accession>
<dbReference type="CDD" id="cd18774">
    <property type="entry name" value="PDC2_HK_sensor"/>
    <property type="match status" value="1"/>
</dbReference>
<dbReference type="Proteomes" id="UP000195893">
    <property type="component" value="Unassembled WGS sequence"/>
</dbReference>
<comment type="caution">
    <text evidence="1">The sequence shown here is derived from an EMBL/GenBank/DDBJ whole genome shotgun (WGS) entry which is preliminary data.</text>
</comment>
<gene>
    <name evidence="1" type="ORF">B9N60_00005</name>
</gene>
<dbReference type="Gene3D" id="3.30.450.20">
    <property type="entry name" value="PAS domain"/>
    <property type="match status" value="1"/>
</dbReference>
<dbReference type="AlphaFoldDB" id="A0A1Y5NMQ5"/>
<feature type="non-terminal residue" evidence="1">
    <location>
        <position position="138"/>
    </location>
</feature>
<dbReference type="EMBL" id="NDYQ01000001">
    <property type="protein sequence ID" value="OUT19345.1"/>
    <property type="molecule type" value="Genomic_DNA"/>
</dbReference>
<evidence type="ECO:0000313" key="1">
    <source>
        <dbReference type="EMBL" id="OUT19345.1"/>
    </source>
</evidence>
<protein>
    <recommendedName>
        <fullName evidence="3">Cache domain-containing protein</fullName>
    </recommendedName>
</protein>
<sequence length="138" mass="15489">MVAPEHDLCMTFSTPIVEGGKLLGATFTDVNIRLLSKKLLKMGKTEFGYVYFMDKDGIILLHDDESLINSSVKATKTLAAKFANKDFDENGLIAYKNTKGEDRYADFIELNDRGWLAISAMQKDVFTTNTMPLLKIQL</sequence>
<proteinExistence type="predicted"/>
<reference evidence="1 2" key="1">
    <citation type="submission" date="2017-04" db="EMBL/GenBank/DDBJ databases">
        <title>Complete genome of Campylobacter concisus ATCC 33237T and draft genomes for an additional eight well characterized C. concisus strains.</title>
        <authorList>
            <person name="Cornelius A.J."/>
            <person name="Miller W.G."/>
            <person name="Lastovica A.J."/>
            <person name="On S.L."/>
            <person name="French N.P."/>
            <person name="Vandenberg O."/>
            <person name="Biggs P.J."/>
        </authorList>
    </citation>
    <scope>NUCLEOTIDE SEQUENCE [LARGE SCALE GENOMIC DNA]</scope>
    <source>
        <strain evidence="1 2">Lasto127.99</strain>
    </source>
</reference>
<evidence type="ECO:0008006" key="3">
    <source>
        <dbReference type="Google" id="ProtNLM"/>
    </source>
</evidence>
<name>A0A1Y5NMQ5_9BACT</name>
<organism evidence="1 2">
    <name type="scientific">Campylobacter concisus</name>
    <dbReference type="NCBI Taxonomy" id="199"/>
    <lineage>
        <taxon>Bacteria</taxon>
        <taxon>Pseudomonadati</taxon>
        <taxon>Campylobacterota</taxon>
        <taxon>Epsilonproteobacteria</taxon>
        <taxon>Campylobacterales</taxon>
        <taxon>Campylobacteraceae</taxon>
        <taxon>Campylobacter</taxon>
    </lineage>
</organism>
<evidence type="ECO:0000313" key="2">
    <source>
        <dbReference type="Proteomes" id="UP000195893"/>
    </source>
</evidence>